<dbReference type="EMBL" id="JBHMCE010000004">
    <property type="protein sequence ID" value="MFB9527976.1"/>
    <property type="molecule type" value="Genomic_DNA"/>
</dbReference>
<proteinExistence type="predicted"/>
<dbReference type="Proteomes" id="UP001589646">
    <property type="component" value="Unassembled WGS sequence"/>
</dbReference>
<evidence type="ECO:0008006" key="3">
    <source>
        <dbReference type="Google" id="ProtNLM"/>
    </source>
</evidence>
<organism evidence="1 2">
    <name type="scientific">Nonomuraea roseola</name>
    <dbReference type="NCBI Taxonomy" id="46179"/>
    <lineage>
        <taxon>Bacteria</taxon>
        <taxon>Bacillati</taxon>
        <taxon>Actinomycetota</taxon>
        <taxon>Actinomycetes</taxon>
        <taxon>Streptosporangiales</taxon>
        <taxon>Streptosporangiaceae</taxon>
        <taxon>Nonomuraea</taxon>
    </lineage>
</organism>
<accession>A0ABV5PXN0</accession>
<comment type="caution">
    <text evidence="1">The sequence shown here is derived from an EMBL/GenBank/DDBJ whole genome shotgun (WGS) entry which is preliminary data.</text>
</comment>
<evidence type="ECO:0000313" key="1">
    <source>
        <dbReference type="EMBL" id="MFB9527976.1"/>
    </source>
</evidence>
<gene>
    <name evidence="1" type="ORF">ACFFRN_15270</name>
</gene>
<reference evidence="1 2" key="1">
    <citation type="submission" date="2024-09" db="EMBL/GenBank/DDBJ databases">
        <authorList>
            <person name="Sun Q."/>
            <person name="Mori K."/>
        </authorList>
    </citation>
    <scope>NUCLEOTIDE SEQUENCE [LARGE SCALE GENOMIC DNA]</scope>
    <source>
        <strain evidence="1 2">JCM 3323</strain>
    </source>
</reference>
<name>A0ABV5PXN0_9ACTN</name>
<evidence type="ECO:0000313" key="2">
    <source>
        <dbReference type="Proteomes" id="UP001589646"/>
    </source>
</evidence>
<protein>
    <recommendedName>
        <fullName evidence="3">RNA polymerase sigma-70 region 4 domain-containing protein</fullName>
    </recommendedName>
</protein>
<sequence length="104" mass="11250">MMEPSDVVGLDAALFALRRAYQEVVRQIRTEPDLRTAYESATRLAEQIRGLADEAALVRAETALRIQTAEGLSVSALAEQLGLSKARAGQLARAARRVQPSESA</sequence>
<keyword evidence="2" id="KW-1185">Reference proteome</keyword>
<dbReference type="RefSeq" id="WP_346126651.1">
    <property type="nucleotide sequence ID" value="NZ_BAAAXC010000015.1"/>
</dbReference>